<evidence type="ECO:0000313" key="3">
    <source>
        <dbReference type="Proteomes" id="UP000317650"/>
    </source>
</evidence>
<gene>
    <name evidence="2" type="ORF">C4D60_Mb03t08900</name>
</gene>
<proteinExistence type="predicted"/>
<name>A0A4S8J8L7_MUSBA</name>
<feature type="transmembrane region" description="Helical" evidence="1">
    <location>
        <begin position="65"/>
        <end position="84"/>
    </location>
</feature>
<organism evidence="2 3">
    <name type="scientific">Musa balbisiana</name>
    <name type="common">Banana</name>
    <dbReference type="NCBI Taxonomy" id="52838"/>
    <lineage>
        <taxon>Eukaryota</taxon>
        <taxon>Viridiplantae</taxon>
        <taxon>Streptophyta</taxon>
        <taxon>Embryophyta</taxon>
        <taxon>Tracheophyta</taxon>
        <taxon>Spermatophyta</taxon>
        <taxon>Magnoliopsida</taxon>
        <taxon>Liliopsida</taxon>
        <taxon>Zingiberales</taxon>
        <taxon>Musaceae</taxon>
        <taxon>Musa</taxon>
    </lineage>
</organism>
<keyword evidence="1" id="KW-0812">Transmembrane</keyword>
<evidence type="ECO:0000256" key="1">
    <source>
        <dbReference type="SAM" id="Phobius"/>
    </source>
</evidence>
<sequence length="147" mass="16748">MGDRGDKDNVCPFISWNALLDSICKIMGLCGDVNSIHVGSGTNIQDNSLVIMLSCIDALVRMKHLLEWVLSFLMGLPWRSMEWLLLEPLSIWYDHWYPLTFLTAIGFGMVILTGFDLEGNRVSDPSQQKAIQFDEQVDWKRKEIGLL</sequence>
<dbReference type="AlphaFoldDB" id="A0A4S8J8L7"/>
<feature type="transmembrane region" description="Helical" evidence="1">
    <location>
        <begin position="96"/>
        <end position="115"/>
    </location>
</feature>
<keyword evidence="1" id="KW-0472">Membrane</keyword>
<dbReference type="Proteomes" id="UP000317650">
    <property type="component" value="Chromosome 3"/>
</dbReference>
<evidence type="ECO:0000313" key="2">
    <source>
        <dbReference type="EMBL" id="THU57940.1"/>
    </source>
</evidence>
<keyword evidence="3" id="KW-1185">Reference proteome</keyword>
<reference evidence="2 3" key="1">
    <citation type="journal article" date="2019" name="Nat. Plants">
        <title>Genome sequencing of Musa balbisiana reveals subgenome evolution and function divergence in polyploid bananas.</title>
        <authorList>
            <person name="Yao X."/>
        </authorList>
    </citation>
    <scope>NUCLEOTIDE SEQUENCE [LARGE SCALE GENOMIC DNA]</scope>
    <source>
        <strain evidence="3">cv. DH-PKW</strain>
        <tissue evidence="2">Leaves</tissue>
    </source>
</reference>
<comment type="caution">
    <text evidence="2">The sequence shown here is derived from an EMBL/GenBank/DDBJ whole genome shotgun (WGS) entry which is preliminary data.</text>
</comment>
<dbReference type="EMBL" id="PYDT01000006">
    <property type="protein sequence ID" value="THU57940.1"/>
    <property type="molecule type" value="Genomic_DNA"/>
</dbReference>
<protein>
    <submittedName>
        <fullName evidence="2">Uncharacterized protein</fullName>
    </submittedName>
</protein>
<accession>A0A4S8J8L7</accession>
<keyword evidence="1" id="KW-1133">Transmembrane helix</keyword>